<dbReference type="InterPro" id="IPR017464">
    <property type="entry name" value="Sugar_tfrase_EpsB_2"/>
</dbReference>
<evidence type="ECO:0000313" key="10">
    <source>
        <dbReference type="EMBL" id="TPD59361.1"/>
    </source>
</evidence>
<keyword evidence="11" id="KW-1185">Reference proteome</keyword>
<feature type="transmembrane region" description="Helical" evidence="8">
    <location>
        <begin position="12"/>
        <end position="37"/>
    </location>
</feature>
<evidence type="ECO:0000256" key="3">
    <source>
        <dbReference type="ARBA" id="ARBA00022679"/>
    </source>
</evidence>
<evidence type="ECO:0000256" key="7">
    <source>
        <dbReference type="ARBA" id="ARBA00023169"/>
    </source>
</evidence>
<evidence type="ECO:0000256" key="8">
    <source>
        <dbReference type="SAM" id="Phobius"/>
    </source>
</evidence>
<keyword evidence="4 8" id="KW-0812">Transmembrane</keyword>
<evidence type="ECO:0000256" key="6">
    <source>
        <dbReference type="ARBA" id="ARBA00023136"/>
    </source>
</evidence>
<dbReference type="Pfam" id="PF02397">
    <property type="entry name" value="Bac_transf"/>
    <property type="match status" value="1"/>
</dbReference>
<feature type="transmembrane region" description="Helical" evidence="8">
    <location>
        <begin position="280"/>
        <end position="299"/>
    </location>
</feature>
<feature type="transmembrane region" description="Helical" evidence="8">
    <location>
        <begin position="109"/>
        <end position="131"/>
    </location>
</feature>
<feature type="domain" description="Bacterial sugar transferase" evidence="9">
    <location>
        <begin position="273"/>
        <end position="456"/>
    </location>
</feature>
<protein>
    <submittedName>
        <fullName evidence="10">TIGR03013 family PEP-CTERM/XrtA system glycosyltransferase</fullName>
    </submittedName>
</protein>
<evidence type="ECO:0000256" key="1">
    <source>
        <dbReference type="ARBA" id="ARBA00004141"/>
    </source>
</evidence>
<keyword evidence="5 8" id="KW-1133">Transmembrane helix</keyword>
<dbReference type="GO" id="GO:0016780">
    <property type="term" value="F:phosphotransferase activity, for other substituted phosphate groups"/>
    <property type="evidence" value="ECO:0007669"/>
    <property type="project" value="TreeGrafter"/>
</dbReference>
<dbReference type="NCBIfam" id="TIGR03025">
    <property type="entry name" value="EPS_sugtrans"/>
    <property type="match status" value="1"/>
</dbReference>
<dbReference type="NCBIfam" id="TIGR03013">
    <property type="entry name" value="EpsB_2"/>
    <property type="match status" value="1"/>
</dbReference>
<dbReference type="AlphaFoldDB" id="A0A501PH82"/>
<dbReference type="InterPro" id="IPR017475">
    <property type="entry name" value="EPS_sugar_tfrase"/>
</dbReference>
<evidence type="ECO:0000259" key="9">
    <source>
        <dbReference type="Pfam" id="PF02397"/>
    </source>
</evidence>
<feature type="transmembrane region" description="Helical" evidence="8">
    <location>
        <begin position="82"/>
        <end position="103"/>
    </location>
</feature>
<keyword evidence="7" id="KW-0270">Exopolysaccharide synthesis</keyword>
<dbReference type="InterPro" id="IPR003362">
    <property type="entry name" value="Bact_transf"/>
</dbReference>
<keyword evidence="6 8" id="KW-0472">Membrane</keyword>
<dbReference type="GO" id="GO:0016020">
    <property type="term" value="C:membrane"/>
    <property type="evidence" value="ECO:0007669"/>
    <property type="project" value="UniProtKB-SubCell"/>
</dbReference>
<dbReference type="RefSeq" id="WP_139941025.1">
    <property type="nucleotide sequence ID" value="NZ_JBHSYP010000006.1"/>
</dbReference>
<name>A0A501PH82_9PROT</name>
<reference evidence="11" key="1">
    <citation type="submission" date="2019-06" db="EMBL/GenBank/DDBJ databases">
        <title>The complete genome of Emcibacter congregatus ZYLT.</title>
        <authorList>
            <person name="Zhao Z."/>
        </authorList>
    </citation>
    <scope>NUCLEOTIDE SEQUENCE [LARGE SCALE GENOMIC DNA]</scope>
    <source>
        <strain evidence="11">MCCC 1A06723</strain>
    </source>
</reference>
<accession>A0A501PH82</accession>
<dbReference type="PANTHER" id="PTHR30576:SF0">
    <property type="entry name" value="UNDECAPRENYL-PHOSPHATE N-ACETYLGALACTOSAMINYL 1-PHOSPHATE TRANSFERASE-RELATED"/>
    <property type="match status" value="1"/>
</dbReference>
<feature type="transmembrane region" description="Helical" evidence="8">
    <location>
        <begin position="49"/>
        <end position="70"/>
    </location>
</feature>
<proteinExistence type="inferred from homology"/>
<organism evidence="10 11">
    <name type="scientific">Emcibacter nanhaiensis</name>
    <dbReference type="NCBI Taxonomy" id="1505037"/>
    <lineage>
        <taxon>Bacteria</taxon>
        <taxon>Pseudomonadati</taxon>
        <taxon>Pseudomonadota</taxon>
        <taxon>Alphaproteobacteria</taxon>
        <taxon>Emcibacterales</taxon>
        <taxon>Emcibacteraceae</taxon>
        <taxon>Emcibacter</taxon>
    </lineage>
</organism>
<comment type="subcellular location">
    <subcellularLocation>
        <location evidence="1">Membrane</location>
        <topology evidence="1">Multi-pass membrane protein</topology>
    </subcellularLocation>
</comment>
<evidence type="ECO:0000313" key="11">
    <source>
        <dbReference type="Proteomes" id="UP000319148"/>
    </source>
</evidence>
<sequence length="462" mass="52188">MIRIFRHYIPKPLLYLGIIECLLLLAAVWAGMTIRFTQIGMYDFKITDYVAEISAFVVTVYVVMLATGMYQLEACRDFRVSLLRLVVSMFIALLTISVILYMVPDIALWRSVVLYALSFSGLGLLVIRYIFLHVVDMQQFKKNVLVLGAGERASRVRNSGLGHGSHVRFANFLKMADQETDVAEAARYETVGSLKDYVTENHVQEIVVAIQERRGTLPLDDLLDCRMAGCAVTDSTSFIEQQSGTVNLDSVNPSWMIFSDGFGGGNSADLFIKRLFDVSASLLLLILTLPVLILTALLVKATSHGPVFYRQERVGLGGKTFAVMKFRSMTVDAEADGVPQWAKKNDARVTTVGRVIRTTRIDEIPQIFNVLKGDMSFVGPRPERPFFVEQLGEKIPYYHERHRVKPGITGWAQLNYPYGASEEDSRKKLEYDLYYIKNYSVFLDFLILIQTVRVVLWPDGVR</sequence>
<comment type="caution">
    <text evidence="10">The sequence shown here is derived from an EMBL/GenBank/DDBJ whole genome shotgun (WGS) entry which is preliminary data.</text>
</comment>
<dbReference type="PANTHER" id="PTHR30576">
    <property type="entry name" value="COLANIC BIOSYNTHESIS UDP-GLUCOSE LIPID CARRIER TRANSFERASE"/>
    <property type="match status" value="1"/>
</dbReference>
<evidence type="ECO:0000256" key="4">
    <source>
        <dbReference type="ARBA" id="ARBA00022692"/>
    </source>
</evidence>
<evidence type="ECO:0000256" key="5">
    <source>
        <dbReference type="ARBA" id="ARBA00022989"/>
    </source>
</evidence>
<dbReference type="Pfam" id="PF13727">
    <property type="entry name" value="CoA_binding_3"/>
    <property type="match status" value="1"/>
</dbReference>
<dbReference type="EMBL" id="VFIY01000014">
    <property type="protein sequence ID" value="TPD59361.1"/>
    <property type="molecule type" value="Genomic_DNA"/>
</dbReference>
<gene>
    <name evidence="10" type="ORF">FIV46_11240</name>
</gene>
<dbReference type="GO" id="GO:0000271">
    <property type="term" value="P:polysaccharide biosynthetic process"/>
    <property type="evidence" value="ECO:0007669"/>
    <property type="project" value="UniProtKB-KW"/>
</dbReference>
<dbReference type="Proteomes" id="UP000319148">
    <property type="component" value="Unassembled WGS sequence"/>
</dbReference>
<evidence type="ECO:0000256" key="2">
    <source>
        <dbReference type="ARBA" id="ARBA00006464"/>
    </source>
</evidence>
<dbReference type="OrthoDB" id="9808602at2"/>
<comment type="similarity">
    <text evidence="2">Belongs to the bacterial sugar transferase family.</text>
</comment>
<keyword evidence="3 10" id="KW-0808">Transferase</keyword>